<proteinExistence type="predicted"/>
<dbReference type="Proteomes" id="UP000562027">
    <property type="component" value="Unassembled WGS sequence"/>
</dbReference>
<evidence type="ECO:0008006" key="3">
    <source>
        <dbReference type="Google" id="ProtNLM"/>
    </source>
</evidence>
<gene>
    <name evidence="1" type="ORF">HNP55_003684</name>
</gene>
<dbReference type="EMBL" id="JACHLP010000007">
    <property type="protein sequence ID" value="MBB4845138.1"/>
    <property type="molecule type" value="Genomic_DNA"/>
</dbReference>
<reference evidence="1 2" key="1">
    <citation type="submission" date="2020-08" db="EMBL/GenBank/DDBJ databases">
        <title>Functional genomics of gut bacteria from endangered species of beetles.</title>
        <authorList>
            <person name="Carlos-Shanley C."/>
        </authorList>
    </citation>
    <scope>NUCLEOTIDE SEQUENCE [LARGE SCALE GENOMIC DNA]</scope>
    <source>
        <strain evidence="1 2">S00239</strain>
    </source>
</reference>
<evidence type="ECO:0000313" key="1">
    <source>
        <dbReference type="EMBL" id="MBB4845138.1"/>
    </source>
</evidence>
<sequence>MIEKTPSTPQRPLQFDVVSVQSQEVYGRVAWQAKPSGKRGRSQTFSDAAIRFCLSIKCLARMGGHGKTAGRARGHTTMPRRLARGRDEASGRPGAATYHRRSLVEAKMHCFKRLGERVIARTFERHESVRGWGYGAGKSICATKPLQIHDKAIKSTRIAFPAPTFASGPRILRV</sequence>
<keyword evidence="2" id="KW-1185">Reference proteome</keyword>
<name>A0A840LFZ6_9BURK</name>
<protein>
    <recommendedName>
        <fullName evidence="3">Transposase DDE domain-containing protein</fullName>
    </recommendedName>
</protein>
<evidence type="ECO:0000313" key="2">
    <source>
        <dbReference type="Proteomes" id="UP000562027"/>
    </source>
</evidence>
<dbReference type="AlphaFoldDB" id="A0A840LFZ6"/>
<accession>A0A840LFZ6</accession>
<comment type="caution">
    <text evidence="1">The sequence shown here is derived from an EMBL/GenBank/DDBJ whole genome shotgun (WGS) entry which is preliminary data.</text>
</comment>
<organism evidence="1 2">
    <name type="scientific">Roseateles oligotrophus</name>
    <dbReference type="NCBI Taxonomy" id="1769250"/>
    <lineage>
        <taxon>Bacteria</taxon>
        <taxon>Pseudomonadati</taxon>
        <taxon>Pseudomonadota</taxon>
        <taxon>Betaproteobacteria</taxon>
        <taxon>Burkholderiales</taxon>
        <taxon>Sphaerotilaceae</taxon>
        <taxon>Roseateles</taxon>
    </lineage>
</organism>